<dbReference type="AlphaFoldDB" id="A0AAW1R1S0"/>
<reference evidence="2 3" key="1">
    <citation type="journal article" date="2024" name="Nat. Commun.">
        <title>Phylogenomics reveals the evolutionary origins of lichenization in chlorophyte algae.</title>
        <authorList>
            <person name="Puginier C."/>
            <person name="Libourel C."/>
            <person name="Otte J."/>
            <person name="Skaloud P."/>
            <person name="Haon M."/>
            <person name="Grisel S."/>
            <person name="Petersen M."/>
            <person name="Berrin J.G."/>
            <person name="Delaux P.M."/>
            <person name="Dal Grande F."/>
            <person name="Keller J."/>
        </authorList>
    </citation>
    <scope>NUCLEOTIDE SEQUENCE [LARGE SCALE GENOMIC DNA]</scope>
    <source>
        <strain evidence="2 3">SAG 245.80</strain>
    </source>
</reference>
<evidence type="ECO:0000313" key="2">
    <source>
        <dbReference type="EMBL" id="KAK9827701.1"/>
    </source>
</evidence>
<keyword evidence="1" id="KW-1133">Transmembrane helix</keyword>
<dbReference type="EMBL" id="JALJOU010000055">
    <property type="protein sequence ID" value="KAK9827701.1"/>
    <property type="molecule type" value="Genomic_DNA"/>
</dbReference>
<keyword evidence="1" id="KW-0812">Transmembrane</keyword>
<name>A0AAW1R1S0_9CHLO</name>
<protein>
    <submittedName>
        <fullName evidence="2">Uncharacterized protein</fullName>
    </submittedName>
</protein>
<proteinExistence type="predicted"/>
<accession>A0AAW1R1S0</accession>
<feature type="transmembrane region" description="Helical" evidence="1">
    <location>
        <begin position="25"/>
        <end position="45"/>
    </location>
</feature>
<evidence type="ECO:0000313" key="3">
    <source>
        <dbReference type="Proteomes" id="UP001445335"/>
    </source>
</evidence>
<keyword evidence="3" id="KW-1185">Reference proteome</keyword>
<sequence>MKSMAQPAFETANALQAALPIVLRVLPSFILATVALYATSNYISYDQLRRKLEVRQKKASEGDSARQEKLKRLGLGQVFKEEQENDEAKE</sequence>
<comment type="caution">
    <text evidence="2">The sequence shown here is derived from an EMBL/GenBank/DDBJ whole genome shotgun (WGS) entry which is preliminary data.</text>
</comment>
<evidence type="ECO:0000256" key="1">
    <source>
        <dbReference type="SAM" id="Phobius"/>
    </source>
</evidence>
<organism evidence="2 3">
    <name type="scientific">Elliptochloris bilobata</name>
    <dbReference type="NCBI Taxonomy" id="381761"/>
    <lineage>
        <taxon>Eukaryota</taxon>
        <taxon>Viridiplantae</taxon>
        <taxon>Chlorophyta</taxon>
        <taxon>core chlorophytes</taxon>
        <taxon>Trebouxiophyceae</taxon>
        <taxon>Trebouxiophyceae incertae sedis</taxon>
        <taxon>Elliptochloris clade</taxon>
        <taxon>Elliptochloris</taxon>
    </lineage>
</organism>
<keyword evidence="1" id="KW-0472">Membrane</keyword>
<gene>
    <name evidence="2" type="ORF">WJX81_002344</name>
</gene>
<dbReference type="Proteomes" id="UP001445335">
    <property type="component" value="Unassembled WGS sequence"/>
</dbReference>